<evidence type="ECO:0000313" key="2">
    <source>
        <dbReference type="EMBL" id="KAK3242577.1"/>
    </source>
</evidence>
<feature type="region of interest" description="Disordered" evidence="1">
    <location>
        <begin position="193"/>
        <end position="214"/>
    </location>
</feature>
<keyword evidence="3" id="KW-1185">Reference proteome</keyword>
<accession>A0AAE0BVK2</accession>
<dbReference type="AlphaFoldDB" id="A0AAE0BVK2"/>
<dbReference type="EMBL" id="LGRX02033150">
    <property type="protein sequence ID" value="KAK3242577.1"/>
    <property type="molecule type" value="Genomic_DNA"/>
</dbReference>
<evidence type="ECO:0000313" key="3">
    <source>
        <dbReference type="Proteomes" id="UP001190700"/>
    </source>
</evidence>
<organism evidence="2 3">
    <name type="scientific">Cymbomonas tetramitiformis</name>
    <dbReference type="NCBI Taxonomy" id="36881"/>
    <lineage>
        <taxon>Eukaryota</taxon>
        <taxon>Viridiplantae</taxon>
        <taxon>Chlorophyta</taxon>
        <taxon>Pyramimonadophyceae</taxon>
        <taxon>Pyramimonadales</taxon>
        <taxon>Pyramimonadaceae</taxon>
        <taxon>Cymbomonas</taxon>
    </lineage>
</organism>
<dbReference type="Proteomes" id="UP001190700">
    <property type="component" value="Unassembled WGS sequence"/>
</dbReference>
<comment type="caution">
    <text evidence="2">The sequence shown here is derived from an EMBL/GenBank/DDBJ whole genome shotgun (WGS) entry which is preliminary data.</text>
</comment>
<reference evidence="2 3" key="1">
    <citation type="journal article" date="2015" name="Genome Biol. Evol.">
        <title>Comparative Genomics of a Bacterivorous Green Alga Reveals Evolutionary Causalities and Consequences of Phago-Mixotrophic Mode of Nutrition.</title>
        <authorList>
            <person name="Burns J.A."/>
            <person name="Paasch A."/>
            <person name="Narechania A."/>
            <person name="Kim E."/>
        </authorList>
    </citation>
    <scope>NUCLEOTIDE SEQUENCE [LARGE SCALE GENOMIC DNA]</scope>
    <source>
        <strain evidence="2 3">PLY_AMNH</strain>
    </source>
</reference>
<sequence length="214" mass="23018">MCAAPAASANGRTVHDGRGKMNPSSQLSVTDLSNPPSTDSDEVIPDKLIVVCSAEAYAMIAGGLLKSCDDTRDLIPTKAGWKEVHMRIVSDNVAFKFEAQQLMSVVREQKRFTTLRMIGSKKNADTEARVFADLAYVVGRMEKRKDRDTCVACLTKNTPVADACTPFLRQISEDGMGPVLNIINVTPLALRAPHHPETNKQTGGAAGAIPGHSL</sequence>
<feature type="compositionally biased region" description="Polar residues" evidence="1">
    <location>
        <begin position="22"/>
        <end position="38"/>
    </location>
</feature>
<gene>
    <name evidence="2" type="ORF">CYMTET_47736</name>
</gene>
<protein>
    <submittedName>
        <fullName evidence="2">Uncharacterized protein</fullName>
    </submittedName>
</protein>
<evidence type="ECO:0000256" key="1">
    <source>
        <dbReference type="SAM" id="MobiDB-lite"/>
    </source>
</evidence>
<proteinExistence type="predicted"/>
<feature type="region of interest" description="Disordered" evidence="1">
    <location>
        <begin position="1"/>
        <end position="40"/>
    </location>
</feature>
<name>A0AAE0BVK2_9CHLO</name>